<evidence type="ECO:0000259" key="2">
    <source>
        <dbReference type="Pfam" id="PF19050"/>
    </source>
</evidence>
<dbReference type="Proteomes" id="UP000232323">
    <property type="component" value="Unassembled WGS sequence"/>
</dbReference>
<feature type="compositionally biased region" description="Low complexity" evidence="1">
    <location>
        <begin position="1002"/>
        <end position="1015"/>
    </location>
</feature>
<reference evidence="3 4" key="1">
    <citation type="submission" date="2017-08" db="EMBL/GenBank/DDBJ databases">
        <title>Acidophilic green algal genome provides insights into adaptation to an acidic environment.</title>
        <authorList>
            <person name="Hirooka S."/>
            <person name="Hirose Y."/>
            <person name="Kanesaki Y."/>
            <person name="Higuchi S."/>
            <person name="Fujiwara T."/>
            <person name="Onuma R."/>
            <person name="Era A."/>
            <person name="Ohbayashi R."/>
            <person name="Uzuka A."/>
            <person name="Nozaki H."/>
            <person name="Yoshikawa H."/>
            <person name="Miyagishima S.Y."/>
        </authorList>
    </citation>
    <scope>NUCLEOTIDE SEQUENCE [LARGE SCALE GENOMIC DNA]</scope>
    <source>
        <strain evidence="3 4">NIES-2499</strain>
    </source>
</reference>
<feature type="compositionally biased region" description="Low complexity" evidence="1">
    <location>
        <begin position="1057"/>
        <end position="1103"/>
    </location>
</feature>
<evidence type="ECO:0000256" key="1">
    <source>
        <dbReference type="SAM" id="MobiDB-lite"/>
    </source>
</evidence>
<dbReference type="InterPro" id="IPR043904">
    <property type="entry name" value="PhoD_2-like"/>
</dbReference>
<feature type="region of interest" description="Disordered" evidence="1">
    <location>
        <begin position="166"/>
        <end position="218"/>
    </location>
</feature>
<dbReference type="OrthoDB" id="9999821at2759"/>
<evidence type="ECO:0000313" key="3">
    <source>
        <dbReference type="EMBL" id="GAX72780.1"/>
    </source>
</evidence>
<dbReference type="PANTHER" id="PTHR46689">
    <property type="entry name" value="MEMBRANE PROTEIN, PUTATIVE-RELATED"/>
    <property type="match status" value="1"/>
</dbReference>
<feature type="compositionally biased region" description="Low complexity" evidence="1">
    <location>
        <begin position="178"/>
        <end position="206"/>
    </location>
</feature>
<comment type="caution">
    <text evidence="3">The sequence shown here is derived from an EMBL/GenBank/DDBJ whole genome shotgun (WGS) entry which is preliminary data.</text>
</comment>
<accession>A0A250WQF5</accession>
<dbReference type="EMBL" id="BEGY01000001">
    <property type="protein sequence ID" value="GAX72780.1"/>
    <property type="molecule type" value="Genomic_DNA"/>
</dbReference>
<feature type="domain" description="PhoD-like phosphatase" evidence="2">
    <location>
        <begin position="393"/>
        <end position="521"/>
    </location>
</feature>
<feature type="region of interest" description="Disordered" evidence="1">
    <location>
        <begin position="1"/>
        <end position="137"/>
    </location>
</feature>
<proteinExistence type="predicted"/>
<feature type="compositionally biased region" description="Polar residues" evidence="1">
    <location>
        <begin position="1"/>
        <end position="31"/>
    </location>
</feature>
<feature type="compositionally biased region" description="Low complexity" evidence="1">
    <location>
        <begin position="827"/>
        <end position="937"/>
    </location>
</feature>
<feature type="compositionally biased region" description="Polar residues" evidence="1">
    <location>
        <begin position="39"/>
        <end position="71"/>
    </location>
</feature>
<feature type="region of interest" description="Disordered" evidence="1">
    <location>
        <begin position="989"/>
        <end position="1020"/>
    </location>
</feature>
<dbReference type="GO" id="GO:0016020">
    <property type="term" value="C:membrane"/>
    <property type="evidence" value="ECO:0007669"/>
    <property type="project" value="TreeGrafter"/>
</dbReference>
<organism evidence="3 4">
    <name type="scientific">Chlamydomonas eustigma</name>
    <dbReference type="NCBI Taxonomy" id="1157962"/>
    <lineage>
        <taxon>Eukaryota</taxon>
        <taxon>Viridiplantae</taxon>
        <taxon>Chlorophyta</taxon>
        <taxon>core chlorophytes</taxon>
        <taxon>Chlorophyceae</taxon>
        <taxon>CS clade</taxon>
        <taxon>Chlamydomonadales</taxon>
        <taxon>Chlamydomonadaceae</taxon>
        <taxon>Chlamydomonas</taxon>
    </lineage>
</organism>
<feature type="region of interest" description="Disordered" evidence="1">
    <location>
        <begin position="825"/>
        <end position="950"/>
    </location>
</feature>
<dbReference type="STRING" id="1157962.A0A250WQF5"/>
<dbReference type="Pfam" id="PF19050">
    <property type="entry name" value="PhoD_2"/>
    <property type="match status" value="3"/>
</dbReference>
<dbReference type="AlphaFoldDB" id="A0A250WQF5"/>
<evidence type="ECO:0000313" key="4">
    <source>
        <dbReference type="Proteomes" id="UP000232323"/>
    </source>
</evidence>
<keyword evidence="4" id="KW-1185">Reference proteome</keyword>
<feature type="compositionally biased region" description="Polar residues" evidence="1">
    <location>
        <begin position="102"/>
        <end position="121"/>
    </location>
</feature>
<protein>
    <recommendedName>
        <fullName evidence="2">PhoD-like phosphatase domain-containing protein</fullName>
    </recommendedName>
</protein>
<feature type="domain" description="PhoD-like phosphatase" evidence="2">
    <location>
        <begin position="316"/>
        <end position="388"/>
    </location>
</feature>
<feature type="region of interest" description="Disordered" evidence="1">
    <location>
        <begin position="1055"/>
        <end position="1118"/>
    </location>
</feature>
<gene>
    <name evidence="3" type="ORF">CEUSTIGMA_g236.t1</name>
</gene>
<feature type="domain" description="PhoD-like phosphatase" evidence="2">
    <location>
        <begin position="533"/>
        <end position="648"/>
    </location>
</feature>
<sequence>MFGAQSQNSGYPSPYPQNQAQTQAGASTAPQQRMPGALANQTPTSRPQTQAGGSQPTSSNPAERAQVTEQGANLEGAGRDADTAAEPGFFGRLFGRGKNKTPAGTTNTTDANGLGNDQQQLGPDGGDPNQPPVEVANSAGWCASKPMDVANTETLRNAPLAPSRFGFLNPPQVPTGQGAEASAAAAAASPLGSGSSPPSGPAGSAAVTSTKQSGPPPEVKTYGPFLRYGGYDPLSYAYYASVLVVAHQCKGTTPPLLKFKDIEVPGSESHVKAQHLNHYRGYNFWRFDFTILCGVPERTVEYMVAHANDNMFTYQKRYQFQVPGIAQQWRWGFFSGNGFHDAEQKELMGGIQPLWRDVLFANQQKSLHVMIGGGDQIYCDDVWNLPAMLQATVWNDHDIFDGWGSYPVEFQFCPVFQGIFFFARKFYCLFQQHTTPERIYDHNQVFGEFGWNWLGCLGATTAVLLIDVRTERSLETCVRPGTWAMIQQRLAALPTTIKHVVLVTPVPLVYPQVPIVESSLEYLTGHGRTQSAVVSLMQKSGLSSHLYGKFGLPDLLDDLPDRWSAKAHSEEKLTMLHMLQNMSLARGFRFTLLCGGDSHVAAFGRVCSKPVVSLRTDHRFMPQVISSAIGNTPPVSAVVKALTASAKTKMLDQDTQELLIKGFDRNSLLKEARNWCVVEGQPLVPGSALNSGSLTFQIRAERSSAPDQRPEVYELTVPILEVPLGALSVNKLKPLSLPGPPAMVLPLGQQQASAQVPAPAAPLISSYGPVSLAASQDQAGPYGPTGAPARPAAVTSNAYGSGSAQVGSAAQLGVYGQGVQNGEALLSSSGGQQQGAMQQQQYSPQQQANMQLQQYNPQQQAVTTQQQQYNPQQQAPMQRQQQYNPQQQAALQQQQYNPQAAMQQQQYSPQAAMQQQQYSPQAAMQQQQYSPQQMSTGGSPGPLPPQQGGLIPQTAAALNMQQQGLPGGPPGTPAWLLQQSVTPHDFSLQQQQQQARVQPPASGFQSPGFQQQQGPNGISTAVQMNPQQLSYQTQAMPPPLQQQQTSAHTLGIPPSRAQQQQMGAAAAQSVNMQPPAYSQQQQQPYSNLPQQQPYSAPQQYNAQLQNPYQQGLMPNPYR</sequence>
<dbReference type="PANTHER" id="PTHR46689:SF1">
    <property type="entry name" value="PHOD-LIKE PHOSPHATASE DOMAIN-CONTAINING PROTEIN"/>
    <property type="match status" value="1"/>
</dbReference>
<name>A0A250WQF5_9CHLO</name>